<dbReference type="Pfam" id="PF06510">
    <property type="entry name" value="DUF1102"/>
    <property type="match status" value="1"/>
</dbReference>
<feature type="compositionally biased region" description="Gly residues" evidence="1">
    <location>
        <begin position="475"/>
        <end position="490"/>
    </location>
</feature>
<dbReference type="InterPro" id="IPR013783">
    <property type="entry name" value="Ig-like_fold"/>
</dbReference>
<organism evidence="4 5">
    <name type="scientific">Halorubrum persicum</name>
    <dbReference type="NCBI Taxonomy" id="1383844"/>
    <lineage>
        <taxon>Archaea</taxon>
        <taxon>Methanobacteriati</taxon>
        <taxon>Methanobacteriota</taxon>
        <taxon>Stenosarchaea group</taxon>
        <taxon>Halobacteria</taxon>
        <taxon>Halobacteriales</taxon>
        <taxon>Haloferacaceae</taxon>
        <taxon>Halorubrum</taxon>
    </lineage>
</organism>
<reference evidence="4 5" key="1">
    <citation type="journal article" date="2014" name="Front. Microbiol.">
        <title>Population and genomic analysis of the genus Halorubrum.</title>
        <authorList>
            <person name="Fullmer M.S."/>
            <person name="Soucy S.M."/>
            <person name="Swithers K.S."/>
            <person name="Makkay A.M."/>
            <person name="Wheeler R."/>
            <person name="Ventosa A."/>
            <person name="Gogarten J.P."/>
            <person name="Papke R.T."/>
        </authorList>
    </citation>
    <scope>NUCLEOTIDE SEQUENCE [LARGE SCALE GENOMIC DNA]</scope>
    <source>
        <strain evidence="4 5">C49</strain>
    </source>
</reference>
<dbReference type="EMBL" id="NHOA01000048">
    <property type="protein sequence ID" value="PHQ39132.1"/>
    <property type="molecule type" value="Genomic_DNA"/>
</dbReference>
<dbReference type="Gene3D" id="2.60.40.10">
    <property type="entry name" value="Immunoglobulins"/>
    <property type="match status" value="1"/>
</dbReference>
<protein>
    <submittedName>
        <fullName evidence="4">DUF1102 domain-containing protein</fullName>
    </submittedName>
</protein>
<dbReference type="AlphaFoldDB" id="A0A2G1WJH4"/>
<feature type="region of interest" description="Disordered" evidence="1">
    <location>
        <begin position="165"/>
        <end position="200"/>
    </location>
</feature>
<evidence type="ECO:0000256" key="2">
    <source>
        <dbReference type="SAM" id="Phobius"/>
    </source>
</evidence>
<dbReference type="Pfam" id="PF07705">
    <property type="entry name" value="CARDB"/>
    <property type="match status" value="1"/>
</dbReference>
<name>A0A2G1WJH4_9EURY</name>
<comment type="caution">
    <text evidence="4">The sequence shown here is derived from an EMBL/GenBank/DDBJ whole genome shotgun (WGS) entry which is preliminary data.</text>
</comment>
<feature type="compositionally biased region" description="Polar residues" evidence="1">
    <location>
        <begin position="168"/>
        <end position="177"/>
    </location>
</feature>
<dbReference type="Proteomes" id="UP000222824">
    <property type="component" value="Unassembled WGS sequence"/>
</dbReference>
<evidence type="ECO:0000313" key="5">
    <source>
        <dbReference type="Proteomes" id="UP000222824"/>
    </source>
</evidence>
<evidence type="ECO:0000256" key="1">
    <source>
        <dbReference type="SAM" id="MobiDB-lite"/>
    </source>
</evidence>
<feature type="transmembrane region" description="Helical" evidence="2">
    <location>
        <begin position="504"/>
        <end position="521"/>
    </location>
</feature>
<proteinExistence type="predicted"/>
<keyword evidence="5" id="KW-1185">Reference proteome</keyword>
<dbReference type="InterPro" id="IPR009482">
    <property type="entry name" value="DUF1102"/>
</dbReference>
<evidence type="ECO:0000259" key="3">
    <source>
        <dbReference type="Pfam" id="PF07705"/>
    </source>
</evidence>
<dbReference type="OrthoDB" id="103676at2157"/>
<sequence length="527" mass="53655">MVHFRRTLILALLLVAAGSLAFATGAAVIDGDADTFADDKIAVQPADGPNGQYAYLNDDDEIAIDVSASNPNIQDPSFEGVNVGATGTIDDVFTITYTGDRAADVWIEYESENVTFVADGGSVEGNANNVTLAPNQSVTVGLELDARGATAGAHLGADEFSIEASEAQPETTANDRSAQGAGGGGGGGLTKTVSAESDDRREFVASGIGRGDAVRFEADGMHLDGANVTLDGLDVAGVRNDRIEVNAAGTPKPVGNGSALTAPTNPRSIAYLAVDHDFDADEVDAMTVRFSASRETLADAGIDPRNVTFYRQSDAGDWTEKGASVVGEEAVRRRGLPEDRVHFRATTTEFSTFAVAERAARFNVTETGLDPRAIDPGETATVRATVENGGGAAGERSVTLTADGDPVANETVALAPNETATVALTAAFETPREYDLAVDGTDAGSLLVGDLAAGGGTDDEADAGTGTGRDNDAGAGDGTGGDGAAGGSGSGPTEEPGAIDLDDLGGLVVFVALIVVGIALVRRMPRS</sequence>
<feature type="compositionally biased region" description="Gly residues" evidence="1">
    <location>
        <begin position="180"/>
        <end position="189"/>
    </location>
</feature>
<accession>A0A2G1WJH4</accession>
<keyword evidence="2" id="KW-0472">Membrane</keyword>
<keyword evidence="2" id="KW-1133">Transmembrane helix</keyword>
<feature type="region of interest" description="Disordered" evidence="1">
    <location>
        <begin position="455"/>
        <end position="498"/>
    </location>
</feature>
<gene>
    <name evidence="4" type="ORF">DJ69_07810</name>
</gene>
<feature type="domain" description="CARDB" evidence="3">
    <location>
        <begin position="366"/>
        <end position="438"/>
    </location>
</feature>
<dbReference type="InterPro" id="IPR011635">
    <property type="entry name" value="CARDB"/>
</dbReference>
<keyword evidence="2" id="KW-0812">Transmembrane</keyword>
<evidence type="ECO:0000313" key="4">
    <source>
        <dbReference type="EMBL" id="PHQ39132.1"/>
    </source>
</evidence>
<dbReference type="RefSeq" id="WP_099255117.1">
    <property type="nucleotide sequence ID" value="NZ_NHOA01000048.1"/>
</dbReference>